<dbReference type="PANTHER" id="PTHR11070:SF17">
    <property type="entry name" value="DNA HELICASE IV"/>
    <property type="match status" value="1"/>
</dbReference>
<dbReference type="GO" id="GO:0003677">
    <property type="term" value="F:DNA binding"/>
    <property type="evidence" value="ECO:0007669"/>
    <property type="project" value="InterPro"/>
</dbReference>
<dbReference type="PROSITE" id="PS51198">
    <property type="entry name" value="UVRD_HELICASE_ATP_BIND"/>
    <property type="match status" value="1"/>
</dbReference>
<keyword evidence="4 5" id="KW-0067">ATP-binding</keyword>
<protein>
    <submittedName>
        <fullName evidence="7">ATP-dependent DNA helicase IV</fullName>
    </submittedName>
</protein>
<keyword evidence="3 5" id="KW-0347">Helicase</keyword>
<dbReference type="InterPro" id="IPR014016">
    <property type="entry name" value="UvrD-like_ATP-bd"/>
</dbReference>
<keyword evidence="2 5" id="KW-0378">Hydrolase</keyword>
<dbReference type="AlphaFoldDB" id="A0A429ZYA1"/>
<reference evidence="7 8" key="1">
    <citation type="submission" date="2017-05" db="EMBL/GenBank/DDBJ databases">
        <title>Vagococcus spp. assemblies.</title>
        <authorList>
            <person name="Gulvik C.A."/>
        </authorList>
    </citation>
    <scope>NUCLEOTIDE SEQUENCE [LARGE SCALE GENOMIC DNA]</scope>
    <source>
        <strain evidence="7 8">SS1995</strain>
    </source>
</reference>
<dbReference type="GO" id="GO:0016787">
    <property type="term" value="F:hydrolase activity"/>
    <property type="evidence" value="ECO:0007669"/>
    <property type="project" value="UniProtKB-UniRule"/>
</dbReference>
<evidence type="ECO:0000259" key="6">
    <source>
        <dbReference type="PROSITE" id="PS51198"/>
    </source>
</evidence>
<dbReference type="PANTHER" id="PTHR11070">
    <property type="entry name" value="UVRD / RECB / PCRA DNA HELICASE FAMILY MEMBER"/>
    <property type="match status" value="1"/>
</dbReference>
<keyword evidence="8" id="KW-1185">Reference proteome</keyword>
<evidence type="ECO:0000256" key="5">
    <source>
        <dbReference type="PROSITE-ProRule" id="PRU00560"/>
    </source>
</evidence>
<dbReference type="InterPro" id="IPR000212">
    <property type="entry name" value="DNA_helicase_UvrD/REP"/>
</dbReference>
<gene>
    <name evidence="7" type="ORF">CBF37_06065</name>
</gene>
<evidence type="ECO:0000313" key="8">
    <source>
        <dbReference type="Proteomes" id="UP000287857"/>
    </source>
</evidence>
<keyword evidence="1 5" id="KW-0547">Nucleotide-binding</keyword>
<dbReference type="Pfam" id="PF13538">
    <property type="entry name" value="UvrD_C_2"/>
    <property type="match status" value="1"/>
</dbReference>
<feature type="domain" description="UvrD-like helicase ATP-binding" evidence="6">
    <location>
        <begin position="209"/>
        <end position="578"/>
    </location>
</feature>
<dbReference type="GO" id="GO:0005829">
    <property type="term" value="C:cytosol"/>
    <property type="evidence" value="ECO:0007669"/>
    <property type="project" value="TreeGrafter"/>
</dbReference>
<evidence type="ECO:0000256" key="3">
    <source>
        <dbReference type="ARBA" id="ARBA00022806"/>
    </source>
</evidence>
<dbReference type="Proteomes" id="UP000287857">
    <property type="component" value="Unassembled WGS sequence"/>
</dbReference>
<dbReference type="EMBL" id="NGJS01000007">
    <property type="protein sequence ID" value="RST98932.1"/>
    <property type="molecule type" value="Genomic_DNA"/>
</dbReference>
<dbReference type="RefSeq" id="WP_125983855.1">
    <property type="nucleotide sequence ID" value="NZ_NGJS01000007.1"/>
</dbReference>
<dbReference type="GO" id="GO:0005524">
    <property type="term" value="F:ATP binding"/>
    <property type="evidence" value="ECO:0007669"/>
    <property type="project" value="UniProtKB-UniRule"/>
</dbReference>
<dbReference type="OrthoDB" id="9787585at2"/>
<evidence type="ECO:0000256" key="2">
    <source>
        <dbReference type="ARBA" id="ARBA00022801"/>
    </source>
</evidence>
<sequence length="719" mass="82658">MSQTEHQVEAAYLQDVYRQLVVRKRQLETLLERVRTEGISDIQTMMGDVRLNFSNISDNLDTFAALEMKNREIDQLNIKIKSAEEFLSKVDRLLAKPYFGKIIVDFLDDEQPEPFYIGINGFANDAGDYLIYDWRSPIAELFYNNEMGHSSYVVNKHQINVSIEQRRQFIVEAEKLINYFDTSVSIQDDVLLEVLGSDATTQMRDITSTIQKEQNVIIRDTEHANILVNGVAGSGKTSTIMQRIAYLLFQYKEYITSDNIMILSPNNKFIDYISDVLPSLGEKNPMNVTMLQFVKQYFPMQLVDETTHFYRVSAPTVSKTEAVLRDKKFSDMIKQAGYLFTDDTALFQSLKRKDKTIISKDRIASIFQSTPSDSALIDRIQATKQLLVSDWNRRIAKQARSNKVQDQVLTLSEEMQEKVFGSVLSENAEKNVYPYAKKILQKQYRSITTGIKQNDWLDLEYMFQKIYQTYSGETYEWSSDEVYHVDETVAFLTMQHHLVEALEVPKMRFILIDEIQDYTPAQISLLLDLFPKAKFTMVGDENQAIFNAHIPFSAIDADFDSRGLRCQRYNLLSSYRSTASITAFFGQLAAAEQKMSIVPIREEGELPTFYSYQSEIDFCQLVQHISKQLLGSALTIVTKNAAETAIVNNWLSELSALNVTVMPITLCKGLEFDNVLIYNASNINYETTSDQRLLYTIASRAMKRLYISYQDKLTTIIHQ</sequence>
<evidence type="ECO:0000256" key="4">
    <source>
        <dbReference type="ARBA" id="ARBA00022840"/>
    </source>
</evidence>
<evidence type="ECO:0000313" key="7">
    <source>
        <dbReference type="EMBL" id="RST98932.1"/>
    </source>
</evidence>
<organism evidence="7 8">
    <name type="scientific">Vagococcus vulneris</name>
    <dbReference type="NCBI Taxonomy" id="1977869"/>
    <lineage>
        <taxon>Bacteria</taxon>
        <taxon>Bacillati</taxon>
        <taxon>Bacillota</taxon>
        <taxon>Bacilli</taxon>
        <taxon>Lactobacillales</taxon>
        <taxon>Enterococcaceae</taxon>
        <taxon>Vagococcus</taxon>
    </lineage>
</organism>
<dbReference type="InterPro" id="IPR027785">
    <property type="entry name" value="UvrD-like_helicase_C"/>
</dbReference>
<dbReference type="GO" id="GO:0000725">
    <property type="term" value="P:recombinational repair"/>
    <property type="evidence" value="ECO:0007669"/>
    <property type="project" value="TreeGrafter"/>
</dbReference>
<feature type="binding site" evidence="5">
    <location>
        <begin position="230"/>
        <end position="237"/>
    </location>
    <ligand>
        <name>ATP</name>
        <dbReference type="ChEBI" id="CHEBI:30616"/>
    </ligand>
</feature>
<dbReference type="InterPro" id="IPR027417">
    <property type="entry name" value="P-loop_NTPase"/>
</dbReference>
<evidence type="ECO:0000256" key="1">
    <source>
        <dbReference type="ARBA" id="ARBA00022741"/>
    </source>
</evidence>
<dbReference type="Pfam" id="PF00580">
    <property type="entry name" value="UvrD-helicase"/>
    <property type="match status" value="1"/>
</dbReference>
<accession>A0A429ZYA1</accession>
<comment type="caution">
    <text evidence="7">The sequence shown here is derived from an EMBL/GenBank/DDBJ whole genome shotgun (WGS) entry which is preliminary data.</text>
</comment>
<dbReference type="Gene3D" id="3.40.50.300">
    <property type="entry name" value="P-loop containing nucleotide triphosphate hydrolases"/>
    <property type="match status" value="3"/>
</dbReference>
<dbReference type="GO" id="GO:0043138">
    <property type="term" value="F:3'-5' DNA helicase activity"/>
    <property type="evidence" value="ECO:0007669"/>
    <property type="project" value="TreeGrafter"/>
</dbReference>
<proteinExistence type="predicted"/>
<dbReference type="SUPFAM" id="SSF52540">
    <property type="entry name" value="P-loop containing nucleoside triphosphate hydrolases"/>
    <property type="match status" value="1"/>
</dbReference>
<name>A0A429ZYA1_9ENTE</name>